<dbReference type="InterPro" id="IPR004635">
    <property type="entry name" value="Pept_S49_SppA"/>
</dbReference>
<keyword evidence="5" id="KW-0732">Signal</keyword>
<feature type="domain" description="Peptidase S49" evidence="6">
    <location>
        <begin position="356"/>
        <end position="502"/>
    </location>
</feature>
<dbReference type="InterPro" id="IPR047272">
    <property type="entry name" value="S49_SppA_C"/>
</dbReference>
<dbReference type="InterPro" id="IPR029045">
    <property type="entry name" value="ClpP/crotonase-like_dom_sf"/>
</dbReference>
<keyword evidence="4" id="KW-0720">Serine protease</keyword>
<dbReference type="RefSeq" id="WP_120544756.1">
    <property type="nucleotide sequence ID" value="NZ_RAVZ01000343.1"/>
</dbReference>
<comment type="caution">
    <text evidence="7">The sequence shown here is derived from an EMBL/GenBank/DDBJ whole genome shotgun (WGS) entry which is preliminary data.</text>
</comment>
<gene>
    <name evidence="7" type="primary">sppA</name>
    <name evidence="7" type="ORF">D7V88_33900</name>
</gene>
<organism evidence="7 8">
    <name type="scientific">Corallococcus terminator</name>
    <dbReference type="NCBI Taxonomy" id="2316733"/>
    <lineage>
        <taxon>Bacteria</taxon>
        <taxon>Pseudomonadati</taxon>
        <taxon>Myxococcota</taxon>
        <taxon>Myxococcia</taxon>
        <taxon>Myxococcales</taxon>
        <taxon>Cystobacterineae</taxon>
        <taxon>Myxococcaceae</taxon>
        <taxon>Corallococcus</taxon>
    </lineage>
</organism>
<dbReference type="Gene3D" id="6.20.330.10">
    <property type="match status" value="2"/>
</dbReference>
<dbReference type="SUPFAM" id="SSF52096">
    <property type="entry name" value="ClpP/crotonase"/>
    <property type="match status" value="2"/>
</dbReference>
<evidence type="ECO:0000256" key="1">
    <source>
        <dbReference type="ARBA" id="ARBA00008683"/>
    </source>
</evidence>
<dbReference type="PANTHER" id="PTHR33209:SF1">
    <property type="entry name" value="PEPTIDASE S49 DOMAIN-CONTAINING PROTEIN"/>
    <property type="match status" value="1"/>
</dbReference>
<dbReference type="PANTHER" id="PTHR33209">
    <property type="entry name" value="PROTEASE 4"/>
    <property type="match status" value="1"/>
</dbReference>
<proteinExistence type="inferred from homology"/>
<dbReference type="Gene3D" id="3.90.226.10">
    <property type="entry name" value="2-enoyl-CoA Hydratase, Chain A, domain 1"/>
    <property type="match status" value="2"/>
</dbReference>
<accession>A0A3A8IC26</accession>
<dbReference type="AlphaFoldDB" id="A0A3A8IC26"/>
<dbReference type="InterPro" id="IPR002142">
    <property type="entry name" value="Peptidase_S49"/>
</dbReference>
<evidence type="ECO:0000256" key="2">
    <source>
        <dbReference type="ARBA" id="ARBA00022670"/>
    </source>
</evidence>
<comment type="similarity">
    <text evidence="1">Belongs to the peptidase S49 family.</text>
</comment>
<keyword evidence="2" id="KW-0645">Protease</keyword>
<evidence type="ECO:0000256" key="3">
    <source>
        <dbReference type="ARBA" id="ARBA00022801"/>
    </source>
</evidence>
<dbReference type="Pfam" id="PF01343">
    <property type="entry name" value="Peptidase_S49"/>
    <property type="match status" value="2"/>
</dbReference>
<feature type="signal peptide" evidence="5">
    <location>
        <begin position="1"/>
        <end position="16"/>
    </location>
</feature>
<name>A0A3A8IC26_9BACT</name>
<dbReference type="EMBL" id="RAVZ01000343">
    <property type="protein sequence ID" value="RKG75183.1"/>
    <property type="molecule type" value="Genomic_DNA"/>
</dbReference>
<feature type="domain" description="Peptidase S49" evidence="6">
    <location>
        <begin position="602"/>
        <end position="751"/>
    </location>
</feature>
<dbReference type="CDD" id="cd07018">
    <property type="entry name" value="S49_SppA_67K_type"/>
    <property type="match status" value="1"/>
</dbReference>
<sequence length="827" mass="87878">MRLLPLLTLLPTFALAQTGTVSNTAAPPRGVTLPPTNAALVDEAPALSLNPAGLGFLDSGQLFYLHERNLESDSVGDAVFLGTHFLGLGAGFSLEWIRGENAPDYRKTSFGLSLGPRTLQLGAALHDFSSDDRAIGGLTSWDVGVTARPARFLSLAAVARDLNAPESDGLKLPRRYNFGVGLRPLDERYTLGVDWLFSEGGFREGLATYTVQAEVLRGLRLGGGLSHGFVSGIPLALQFSATVDLGHAGLTYAAGGAGNGLDHVLQLRLSSERYRSVHGSSGVVTLLDLDDMLSGGVSPVLSVLGVSESDPYLRLLKFLDMATRDERLKGVVVKMEGLPGVGWGGAEELRQAFLRLRQAGKKVVVVMLSGDDRAYLVASAADGVYALTEASLPINGLALSVMSVGGTMDKLGVHWDVARVGEYKTATEQLTRSDMSPAEKETLDAYLDVLVAHNDKAVEAGRKLSPEKLRAAWTGGILSSRRAKDAGLLDGVVSATELDARVAEWFPGLRFHPTYAPRDEREDRWGLRRRIAVVPILGDITGGRSREDPLGFARIAGAETVVRALAQAQEDPSVVAIVLRVDSGGGDVLASDLMYRAVLEAKRHKPVIASMGDAAASGGYYAAVGADEVLAEPTTLTGSIGIYYVKPALEGLGAKLGLNQETVKRGDMADLLEWWRPWTPEQQVAVQAWVDDSYDTFITEVALNRKMDKAKVDAVARGRVWSGQDALARGLVDGLGGLNEAVAAARKRAKIAPSEELDLDVMGGARGFLSGLGGEPGVHALAGLLLPALSERPPEALSSLAREVGLGSPELLRPGLKAMLPFTVRIR</sequence>
<dbReference type="InterPro" id="IPR047217">
    <property type="entry name" value="S49_SppA_67K_type_N"/>
</dbReference>
<keyword evidence="3" id="KW-0378">Hydrolase</keyword>
<evidence type="ECO:0000313" key="7">
    <source>
        <dbReference type="EMBL" id="RKG75183.1"/>
    </source>
</evidence>
<protein>
    <submittedName>
        <fullName evidence="7">Signal peptide peptidase SppA</fullName>
    </submittedName>
</protein>
<keyword evidence="8" id="KW-1185">Reference proteome</keyword>
<evidence type="ECO:0000256" key="5">
    <source>
        <dbReference type="SAM" id="SignalP"/>
    </source>
</evidence>
<feature type="chain" id="PRO_5017240010" evidence="5">
    <location>
        <begin position="17"/>
        <end position="827"/>
    </location>
</feature>
<reference evidence="8" key="1">
    <citation type="submission" date="2018-09" db="EMBL/GenBank/DDBJ databases">
        <authorList>
            <person name="Livingstone P.G."/>
            <person name="Whitworth D.E."/>
        </authorList>
    </citation>
    <scope>NUCLEOTIDE SEQUENCE [LARGE SCALE GENOMIC DNA]</scope>
    <source>
        <strain evidence="8">CA054A</strain>
    </source>
</reference>
<dbReference type="NCBIfam" id="TIGR00706">
    <property type="entry name" value="SppA_dom"/>
    <property type="match status" value="1"/>
</dbReference>
<dbReference type="Proteomes" id="UP000268094">
    <property type="component" value="Unassembled WGS sequence"/>
</dbReference>
<evidence type="ECO:0000259" key="6">
    <source>
        <dbReference type="Pfam" id="PF01343"/>
    </source>
</evidence>
<dbReference type="GO" id="GO:0008236">
    <property type="term" value="F:serine-type peptidase activity"/>
    <property type="evidence" value="ECO:0007669"/>
    <property type="project" value="UniProtKB-KW"/>
</dbReference>
<evidence type="ECO:0000313" key="8">
    <source>
        <dbReference type="Proteomes" id="UP000268094"/>
    </source>
</evidence>
<dbReference type="CDD" id="cd07023">
    <property type="entry name" value="S49_Sppa_N_C"/>
    <property type="match status" value="1"/>
</dbReference>
<dbReference type="GO" id="GO:0006508">
    <property type="term" value="P:proteolysis"/>
    <property type="evidence" value="ECO:0007669"/>
    <property type="project" value="UniProtKB-KW"/>
</dbReference>
<evidence type="ECO:0000256" key="4">
    <source>
        <dbReference type="ARBA" id="ARBA00022825"/>
    </source>
</evidence>
<dbReference type="OrthoDB" id="9764363at2"/>